<dbReference type="SUPFAM" id="SSF53092">
    <property type="entry name" value="Creatinase/prolidase N-terminal domain"/>
    <property type="match status" value="1"/>
</dbReference>
<evidence type="ECO:0000256" key="5">
    <source>
        <dbReference type="ARBA" id="ARBA00023211"/>
    </source>
</evidence>
<dbReference type="InterPro" id="IPR033740">
    <property type="entry name" value="Pept_M24B"/>
</dbReference>
<comment type="cofactor">
    <cofactor evidence="1">
        <name>Mn(2+)</name>
        <dbReference type="ChEBI" id="CHEBI:29035"/>
    </cofactor>
</comment>
<dbReference type="SUPFAM" id="SSF55920">
    <property type="entry name" value="Creatinase/aminopeptidase"/>
    <property type="match status" value="1"/>
</dbReference>
<protein>
    <submittedName>
        <fullName evidence="10">Xaa-Pro aminopeptidase 1</fullName>
    </submittedName>
</protein>
<evidence type="ECO:0000256" key="4">
    <source>
        <dbReference type="ARBA" id="ARBA00022801"/>
    </source>
</evidence>
<sequence length="622" mass="70891">MAAKSGLEKLSYLRKLMMNIPENDNKQIQAYIVTSDDAHQSEYIRERDKRRQYISGFKGSLGTAVITCDSALLWTDGRYFTQASTELNPPNTWTLMKEGFTGTPSLDDWLISNLLPKSVVGADPNLLSNTNWTLLQSRLKTAGHSLLPIEKNLIDEIWDINRPSEILNKIVPHKFVYSGKISGDKVKECFQAMEKNKVTILVVSALDEIAYLLNWRGSDIPYNPVFLAYIILCSNQVHIFLNEDRLTLDARQQLIRENVNFILHPYDDVIPYLKQLCSLDNSKVWISGNSSYALHRVCNSVTTHIAVTPISLMKLVKNDTEIFGMKSAHVKDAIALVKYFAWLENKIVKESNSDSIVTELSGADQLEKFRKEQLKYVGPSFQTISAVGKHAAIVHYQSSPDTDVPINNQEFYLCDAGAHYLDGTTDVTRTFHFGQPSEFEKECFTRVFKGQCNLAMSKFPSMIKGNYLDTLARKYLWDVGLDYLHGTGHGVGAYLNVHEFPTMISWRVYPDDPGLQSGMFLSNEPGYYEEGNFGIRLENIEMIIKSDTKYSRLNREFLTFDTVTLVPIQTRLLKISMLTDHEIKFLNNYHKRCYNVLHSHLHGPENIQALHWLLKATKSITK</sequence>
<dbReference type="FunFam" id="3.90.230.10:FF:000007">
    <property type="entry name" value="Xaa-Pro aminopeptidase P"/>
    <property type="match status" value="1"/>
</dbReference>
<keyword evidence="10" id="KW-0031">Aminopeptidase</keyword>
<dbReference type="PANTHER" id="PTHR43763">
    <property type="entry name" value="XAA-PRO AMINOPEPTIDASE 1"/>
    <property type="match status" value="1"/>
</dbReference>
<proteinExistence type="inferred from homology"/>
<dbReference type="PANTHER" id="PTHR43763:SF20">
    <property type="entry name" value="XAA-PRO AMINOPEPTIDASE APEPP"/>
    <property type="match status" value="1"/>
</dbReference>
<dbReference type="InterPro" id="IPR032416">
    <property type="entry name" value="Peptidase_M24_C"/>
</dbReference>
<evidence type="ECO:0000256" key="1">
    <source>
        <dbReference type="ARBA" id="ARBA00001936"/>
    </source>
</evidence>
<dbReference type="Pfam" id="PF01321">
    <property type="entry name" value="Creatinase_N"/>
    <property type="match status" value="1"/>
</dbReference>
<keyword evidence="3" id="KW-0479">Metal-binding</keyword>
<dbReference type="InterPro" id="IPR000587">
    <property type="entry name" value="Creatinase_N"/>
</dbReference>
<evidence type="ECO:0000259" key="7">
    <source>
        <dbReference type="Pfam" id="PF01321"/>
    </source>
</evidence>
<dbReference type="GO" id="GO:0070006">
    <property type="term" value="F:metalloaminopeptidase activity"/>
    <property type="evidence" value="ECO:0007669"/>
    <property type="project" value="InterPro"/>
</dbReference>
<reference evidence="10" key="1">
    <citation type="submission" date="2025-08" db="UniProtKB">
        <authorList>
            <consortium name="RefSeq"/>
        </authorList>
    </citation>
    <scope>IDENTIFICATION</scope>
</reference>
<evidence type="ECO:0000313" key="10">
    <source>
        <dbReference type="RefSeq" id="XP_011496025.1"/>
    </source>
</evidence>
<dbReference type="CDD" id="cd01085">
    <property type="entry name" value="APP"/>
    <property type="match status" value="1"/>
</dbReference>
<name>A0AAJ6YDF2_9HYME</name>
<organism evidence="9 10">
    <name type="scientific">Ceratosolen solmsi marchali</name>
    <dbReference type="NCBI Taxonomy" id="326594"/>
    <lineage>
        <taxon>Eukaryota</taxon>
        <taxon>Metazoa</taxon>
        <taxon>Ecdysozoa</taxon>
        <taxon>Arthropoda</taxon>
        <taxon>Hexapoda</taxon>
        <taxon>Insecta</taxon>
        <taxon>Pterygota</taxon>
        <taxon>Neoptera</taxon>
        <taxon>Endopterygota</taxon>
        <taxon>Hymenoptera</taxon>
        <taxon>Apocrita</taxon>
        <taxon>Proctotrupomorpha</taxon>
        <taxon>Chalcidoidea</taxon>
        <taxon>Agaonidae</taxon>
        <taxon>Agaoninae</taxon>
        <taxon>Ceratosolen</taxon>
    </lineage>
</organism>
<evidence type="ECO:0000256" key="2">
    <source>
        <dbReference type="ARBA" id="ARBA00008766"/>
    </source>
</evidence>
<dbReference type="KEGG" id="csol:105360732"/>
<keyword evidence="10" id="KW-0645">Protease</keyword>
<evidence type="ECO:0000259" key="6">
    <source>
        <dbReference type="Pfam" id="PF00557"/>
    </source>
</evidence>
<accession>A0AAJ6YDF2</accession>
<gene>
    <name evidence="10" type="primary">LOC105360732</name>
</gene>
<feature type="domain" description="Peptidase M24" evidence="6">
    <location>
        <begin position="325"/>
        <end position="540"/>
    </location>
</feature>
<dbReference type="Pfam" id="PF16188">
    <property type="entry name" value="Peptidase_M24_C"/>
    <property type="match status" value="1"/>
</dbReference>
<dbReference type="FunFam" id="3.40.350.10:FF:000003">
    <property type="entry name" value="Xaa-pro aminopeptidase P"/>
    <property type="match status" value="1"/>
</dbReference>
<feature type="domain" description="Peptidase M24 C-terminal" evidence="8">
    <location>
        <begin position="556"/>
        <end position="620"/>
    </location>
</feature>
<dbReference type="Gene3D" id="3.40.350.10">
    <property type="entry name" value="Creatinase/prolidase N-terminal domain"/>
    <property type="match status" value="2"/>
</dbReference>
<dbReference type="Proteomes" id="UP000695007">
    <property type="component" value="Unplaced"/>
</dbReference>
<evidence type="ECO:0000259" key="8">
    <source>
        <dbReference type="Pfam" id="PF16188"/>
    </source>
</evidence>
<dbReference type="RefSeq" id="XP_011496025.1">
    <property type="nucleotide sequence ID" value="XM_011497723.1"/>
</dbReference>
<keyword evidence="5" id="KW-0464">Manganese</keyword>
<comment type="similarity">
    <text evidence="2">Belongs to the peptidase M24B family.</text>
</comment>
<keyword evidence="9" id="KW-1185">Reference proteome</keyword>
<dbReference type="GO" id="GO:0046872">
    <property type="term" value="F:metal ion binding"/>
    <property type="evidence" value="ECO:0007669"/>
    <property type="project" value="UniProtKB-KW"/>
</dbReference>
<dbReference type="Pfam" id="PF00557">
    <property type="entry name" value="Peptidase_M24"/>
    <property type="match status" value="1"/>
</dbReference>
<dbReference type="AlphaFoldDB" id="A0AAJ6YDF2"/>
<dbReference type="InterPro" id="IPR000994">
    <property type="entry name" value="Pept_M24"/>
</dbReference>
<dbReference type="Pfam" id="PF16189">
    <property type="entry name" value="Creatinase_N_2"/>
    <property type="match status" value="1"/>
</dbReference>
<dbReference type="InterPro" id="IPR036005">
    <property type="entry name" value="Creatinase/aminopeptidase-like"/>
</dbReference>
<dbReference type="InterPro" id="IPR050422">
    <property type="entry name" value="X-Pro_aminopeptidase_P"/>
</dbReference>
<dbReference type="Gene3D" id="3.90.230.10">
    <property type="entry name" value="Creatinase/methionine aminopeptidase superfamily"/>
    <property type="match status" value="1"/>
</dbReference>
<feature type="domain" description="Creatinase N-terminal" evidence="7">
    <location>
        <begin position="25"/>
        <end position="150"/>
    </location>
</feature>
<keyword evidence="4" id="KW-0378">Hydrolase</keyword>
<evidence type="ECO:0000313" key="9">
    <source>
        <dbReference type="Proteomes" id="UP000695007"/>
    </source>
</evidence>
<dbReference type="InterPro" id="IPR029149">
    <property type="entry name" value="Creatin/AminoP/Spt16_N"/>
</dbReference>
<evidence type="ECO:0000256" key="3">
    <source>
        <dbReference type="ARBA" id="ARBA00022723"/>
    </source>
</evidence>
<dbReference type="GO" id="GO:0005737">
    <property type="term" value="C:cytoplasm"/>
    <property type="evidence" value="ECO:0007669"/>
    <property type="project" value="UniProtKB-ARBA"/>
</dbReference>
<dbReference type="GeneID" id="105360732"/>